<sequence>MDDKKKKYVLDANSLIKFRDFLFTNYDCYITEGVIKEIKDDNSRKKLNNFLPLLKIGKAEENDINFVKHFAKLTGDYDSLSEVDIEVIALTYMLHRKYGDVSKLCATPMETIYKYEDVEYEYTTYNNKRCNKKKKYTKKRSAECEESNSQPGGNASENASENAEEAEMGKDNTTCFCTNFERDEGGTELKREDDNAAKAQECIGVEEAICVAEKGETEIGVVEGGERVKLLDEERDNMNDENRDNGKNYDQDVSYDREGIDDQEMNIGDVSNRESGDDVSNRESGDDVSNRGSDDDVSNRGSDDDVSNRDSGDDVNNRDSGDNVRKRGGKILGCETIREEVVEVTRGKEDDEGWVNVNNFETINLHVDRSKQFETDIACVTTDYAMQNVLYQIGLHVITIDGYKINSVKLWGYICTSCYFFMRKNSLLFCSKCGNNNLRKVNVLVDNQLKKLVVKIPQFRVNCKNTIFSIPKKKKNLKNKFEEKLQIFREDELLIGGRKQYLTHQKKLYESQKNLKDPFKEDDLYDYVNDWTYRTTLKSGKVAILRNPKIVVGGRRNIHRKRR</sequence>
<name>A0A1A8VNS5_PLAOA</name>
<comment type="subcellular location">
    <subcellularLocation>
        <location evidence="1">Nucleus</location>
    </subcellularLocation>
</comment>
<evidence type="ECO:0000256" key="6">
    <source>
        <dbReference type="ARBA" id="ARBA00022833"/>
    </source>
</evidence>
<evidence type="ECO:0000259" key="11">
    <source>
        <dbReference type="Pfam" id="PF08772"/>
    </source>
</evidence>
<dbReference type="Pfam" id="PF17146">
    <property type="entry name" value="PIN_6"/>
    <property type="match status" value="1"/>
</dbReference>
<dbReference type="AlphaFoldDB" id="A0A1A8VNS5"/>
<dbReference type="InterPro" id="IPR033411">
    <property type="entry name" value="Ribonuclease_PIN"/>
</dbReference>
<dbReference type="EMBL" id="FLQU01000141">
    <property type="protein sequence ID" value="SBS81305.1"/>
    <property type="molecule type" value="Genomic_DNA"/>
</dbReference>
<dbReference type="Pfam" id="PF08772">
    <property type="entry name" value="Zn_ribbon_NOB1"/>
    <property type="match status" value="1"/>
</dbReference>
<evidence type="ECO:0000256" key="10">
    <source>
        <dbReference type="SAM" id="MobiDB-lite"/>
    </source>
</evidence>
<dbReference type="Proteomes" id="UP000078560">
    <property type="component" value="Unassembled WGS sequence"/>
</dbReference>
<keyword evidence="5" id="KW-0378">Hydrolase</keyword>
<dbReference type="VEuPathDB" id="PlasmoDB:PocGH01_05029900"/>
<dbReference type="GO" id="GO:0046872">
    <property type="term" value="F:metal ion binding"/>
    <property type="evidence" value="ECO:0007669"/>
    <property type="project" value="UniProtKB-UniRule"/>
</dbReference>
<dbReference type="GO" id="GO:0030490">
    <property type="term" value="P:maturation of SSU-rRNA"/>
    <property type="evidence" value="ECO:0007669"/>
    <property type="project" value="TreeGrafter"/>
</dbReference>
<dbReference type="InterPro" id="IPR036283">
    <property type="entry name" value="NOB1_Zf-like_sf"/>
</dbReference>
<keyword evidence="3" id="KW-0540">Nuclease</keyword>
<reference evidence="14" key="1">
    <citation type="submission" date="2016-05" db="EMBL/GenBank/DDBJ databases">
        <authorList>
            <person name="Naeem Raeece"/>
        </authorList>
    </citation>
    <scope>NUCLEOTIDE SEQUENCE [LARGE SCALE GENOMIC DNA]</scope>
</reference>
<dbReference type="SUPFAM" id="SSF144206">
    <property type="entry name" value="NOB1 zinc finger-like"/>
    <property type="match status" value="1"/>
</dbReference>
<gene>
    <name evidence="13" type="ORF">POVCU2_0009690</name>
</gene>
<protein>
    <submittedName>
        <fullName evidence="13">RNA-binding protein NOB1, putative</fullName>
    </submittedName>
</protein>
<feature type="binding site" evidence="9">
    <location>
        <position position="418"/>
    </location>
    <ligand>
        <name>Zn(2+)</name>
        <dbReference type="ChEBI" id="CHEBI:29105"/>
    </ligand>
</feature>
<dbReference type="Gene3D" id="6.20.210.10">
    <property type="entry name" value="Nin one binding (NOB1), Zn-ribbon-like"/>
    <property type="match status" value="1"/>
</dbReference>
<dbReference type="PIRSF" id="PIRSF037125">
    <property type="entry name" value="D-site_20S_pre-rRNA_nuclease"/>
    <property type="match status" value="1"/>
</dbReference>
<feature type="binding site" evidence="9">
    <location>
        <position position="433"/>
    </location>
    <ligand>
        <name>Zn(2+)</name>
        <dbReference type="ChEBI" id="CHEBI:29105"/>
    </ligand>
</feature>
<dbReference type="Gene3D" id="3.40.50.1010">
    <property type="entry name" value="5'-nuclease"/>
    <property type="match status" value="1"/>
</dbReference>
<feature type="binding site" evidence="9">
    <location>
        <position position="430"/>
    </location>
    <ligand>
        <name>Zn(2+)</name>
        <dbReference type="ChEBI" id="CHEBI:29105"/>
    </ligand>
</feature>
<feature type="domain" description="Nin one binding (NOB1) Zn-ribbon-like" evidence="11">
    <location>
        <begin position="405"/>
        <end position="475"/>
    </location>
</feature>
<evidence type="ECO:0000259" key="12">
    <source>
        <dbReference type="Pfam" id="PF17146"/>
    </source>
</evidence>
<feature type="binding site" evidence="9">
    <location>
        <position position="415"/>
    </location>
    <ligand>
        <name>Zn(2+)</name>
        <dbReference type="ChEBI" id="CHEBI:29105"/>
    </ligand>
</feature>
<keyword evidence="4 8" id="KW-0479">Metal-binding</keyword>
<keyword evidence="7 8" id="KW-0539">Nucleus</keyword>
<evidence type="ECO:0000256" key="9">
    <source>
        <dbReference type="PIRSR" id="PIRSR037125-1"/>
    </source>
</evidence>
<proteinExistence type="inferred from homology"/>
<dbReference type="GO" id="GO:0031981">
    <property type="term" value="C:nuclear lumen"/>
    <property type="evidence" value="ECO:0007669"/>
    <property type="project" value="UniProtKB-ARBA"/>
</dbReference>
<comment type="similarity">
    <text evidence="2 8">Belongs to the NOB1 family.</text>
</comment>
<feature type="compositionally biased region" description="Basic and acidic residues" evidence="10">
    <location>
        <begin position="231"/>
        <end position="260"/>
    </location>
</feature>
<dbReference type="PANTHER" id="PTHR12814">
    <property type="entry name" value="RNA-BINDING PROTEIN NOB1"/>
    <property type="match status" value="1"/>
</dbReference>
<evidence type="ECO:0000256" key="8">
    <source>
        <dbReference type="PIRNR" id="PIRNR037125"/>
    </source>
</evidence>
<dbReference type="CDD" id="cd09876">
    <property type="entry name" value="PIN_Nob1-like"/>
    <property type="match status" value="1"/>
</dbReference>
<feature type="region of interest" description="Disordered" evidence="10">
    <location>
        <begin position="142"/>
        <end position="169"/>
    </location>
</feature>
<evidence type="ECO:0000256" key="3">
    <source>
        <dbReference type="ARBA" id="ARBA00022722"/>
    </source>
</evidence>
<keyword evidence="6 8" id="KW-0862">Zinc</keyword>
<evidence type="ECO:0000256" key="2">
    <source>
        <dbReference type="ARBA" id="ARBA00005858"/>
    </source>
</evidence>
<feature type="domain" description="Ribonuclease PIN" evidence="12">
    <location>
        <begin position="9"/>
        <end position="94"/>
    </location>
</feature>
<organism evidence="13 14">
    <name type="scientific">Plasmodium ovale curtisi</name>
    <dbReference type="NCBI Taxonomy" id="864141"/>
    <lineage>
        <taxon>Eukaryota</taxon>
        <taxon>Sar</taxon>
        <taxon>Alveolata</taxon>
        <taxon>Apicomplexa</taxon>
        <taxon>Aconoidasida</taxon>
        <taxon>Haemosporida</taxon>
        <taxon>Plasmodiidae</taxon>
        <taxon>Plasmodium</taxon>
        <taxon>Plasmodium (Plasmodium)</taxon>
    </lineage>
</organism>
<dbReference type="GO" id="GO:0005737">
    <property type="term" value="C:cytoplasm"/>
    <property type="evidence" value="ECO:0007669"/>
    <property type="project" value="UniProtKB-ARBA"/>
</dbReference>
<feature type="region of interest" description="Disordered" evidence="10">
    <location>
        <begin position="231"/>
        <end position="327"/>
    </location>
</feature>
<accession>A0A1A8VNS5</accession>
<evidence type="ECO:0000256" key="4">
    <source>
        <dbReference type="ARBA" id="ARBA00022723"/>
    </source>
</evidence>
<dbReference type="GO" id="GO:0030688">
    <property type="term" value="C:preribosome, small subunit precursor"/>
    <property type="evidence" value="ECO:0007669"/>
    <property type="project" value="TreeGrafter"/>
</dbReference>
<feature type="compositionally biased region" description="Basic and acidic residues" evidence="10">
    <location>
        <begin position="271"/>
        <end position="325"/>
    </location>
</feature>
<evidence type="ECO:0000256" key="7">
    <source>
        <dbReference type="ARBA" id="ARBA00023242"/>
    </source>
</evidence>
<dbReference type="GO" id="GO:0016787">
    <property type="term" value="F:hydrolase activity"/>
    <property type="evidence" value="ECO:0007669"/>
    <property type="project" value="UniProtKB-KW"/>
</dbReference>
<dbReference type="InterPro" id="IPR017117">
    <property type="entry name" value="Nob1_euk"/>
</dbReference>
<dbReference type="PANTHER" id="PTHR12814:SF2">
    <property type="entry name" value="RNA-BINDING PROTEIN NOB1"/>
    <property type="match status" value="1"/>
</dbReference>
<dbReference type="InterPro" id="IPR039907">
    <property type="entry name" value="NOB1"/>
</dbReference>
<evidence type="ECO:0000313" key="13">
    <source>
        <dbReference type="EMBL" id="SBS81305.1"/>
    </source>
</evidence>
<evidence type="ECO:0000256" key="1">
    <source>
        <dbReference type="ARBA" id="ARBA00004123"/>
    </source>
</evidence>
<evidence type="ECO:0000313" key="14">
    <source>
        <dbReference type="Proteomes" id="UP000078560"/>
    </source>
</evidence>
<dbReference type="GO" id="GO:0004521">
    <property type="term" value="F:RNA endonuclease activity"/>
    <property type="evidence" value="ECO:0007669"/>
    <property type="project" value="UniProtKB-UniRule"/>
</dbReference>
<evidence type="ECO:0000256" key="5">
    <source>
        <dbReference type="ARBA" id="ARBA00022801"/>
    </source>
</evidence>
<dbReference type="FunFam" id="3.40.50.1010:FF:000020">
    <property type="entry name" value="20S-pre-rRNA D-site endonuclease NOB1"/>
    <property type="match status" value="1"/>
</dbReference>
<dbReference type="InterPro" id="IPR014881">
    <property type="entry name" value="NOB1_Zn-bd"/>
</dbReference>